<dbReference type="Proteomes" id="UP000285209">
    <property type="component" value="Unassembled WGS sequence"/>
</dbReference>
<sequence>MLMTKKQAIAIITKCAKQYQQYLEGNQVVFVYRDENNKSNHTAVRFHSHNFLHFTGVTPRTGMNANGFYRAALNNRLSENDFSFKSNHTTELKLKVLGIIMSMDTSARMIGNYTGPHLELYTEKVTGTTTACLGLIQSKDCYIPNSVLSEDIRSIVPKPPGKIFAIFKKPIGAPLYTQLTYKSKNISITKKCLPKELLTEVDTSLLEDNNNSDDNEPA</sequence>
<reference evidence="2 7" key="1">
    <citation type="submission" date="2015-09" db="EMBL/GenBank/DDBJ databases">
        <authorList>
            <consortium name="Pathogen Informatics"/>
        </authorList>
    </citation>
    <scope>NUCLEOTIDE SEQUENCE [LARGE SCALE GENOMIC DNA]</scope>
    <source>
        <strain evidence="2 7">2789STDY5834968</strain>
    </source>
</reference>
<dbReference type="Proteomes" id="UP000266698">
    <property type="component" value="Unassembled WGS sequence"/>
</dbReference>
<dbReference type="Proteomes" id="UP000286220">
    <property type="component" value="Unassembled WGS sequence"/>
</dbReference>
<dbReference type="Proteomes" id="UP000095673">
    <property type="component" value="Unassembled WGS sequence"/>
</dbReference>
<dbReference type="EMBL" id="QSDV01000066">
    <property type="protein sequence ID" value="RGZ13111.1"/>
    <property type="molecule type" value="Genomic_DNA"/>
</dbReference>
<proteinExistence type="predicted"/>
<dbReference type="EMBL" id="QSFZ01000002">
    <property type="protein sequence ID" value="RHA94047.1"/>
    <property type="molecule type" value="Genomic_DNA"/>
</dbReference>
<evidence type="ECO:0000313" key="5">
    <source>
        <dbReference type="EMBL" id="RHD92090.1"/>
    </source>
</evidence>
<name>A0A173TKV1_9FIRM</name>
<evidence type="ECO:0000313" key="3">
    <source>
        <dbReference type="EMBL" id="RGZ13111.1"/>
    </source>
</evidence>
<feature type="domain" description="Phage-Barnase-EndoU-ColicinE5/D-RelE like nuclease 4" evidence="1">
    <location>
        <begin position="11"/>
        <end position="184"/>
    </location>
</feature>
<accession>A0A173TKV1</accession>
<reference evidence="8 9" key="2">
    <citation type="submission" date="2018-08" db="EMBL/GenBank/DDBJ databases">
        <title>A genome reference for cultivated species of the human gut microbiota.</title>
        <authorList>
            <person name="Zou Y."/>
            <person name="Xue W."/>
            <person name="Luo G."/>
        </authorList>
    </citation>
    <scope>NUCLEOTIDE SEQUENCE [LARGE SCALE GENOMIC DNA]</scope>
    <source>
        <strain evidence="6 8">AF36-2BH</strain>
        <strain evidence="5 9">AM30-13AC</strain>
        <strain evidence="4 11">AM42-17AT</strain>
        <strain evidence="3 10">AM54-25XD</strain>
    </source>
</reference>
<dbReference type="InterPro" id="IPR041420">
    <property type="entry name" value="PBECR4"/>
</dbReference>
<dbReference type="AlphaFoldDB" id="A0A173TKV1"/>
<dbReference type="Pfam" id="PF18813">
    <property type="entry name" value="PBECR4"/>
    <property type="match status" value="1"/>
</dbReference>
<evidence type="ECO:0000313" key="2">
    <source>
        <dbReference type="EMBL" id="CUN02495.1"/>
    </source>
</evidence>
<evidence type="ECO:0000313" key="4">
    <source>
        <dbReference type="EMBL" id="RHA94047.1"/>
    </source>
</evidence>
<dbReference type="EMBL" id="QSJS01000021">
    <property type="protein sequence ID" value="RHD92090.1"/>
    <property type="molecule type" value="Genomic_DNA"/>
</dbReference>
<evidence type="ECO:0000313" key="11">
    <source>
        <dbReference type="Proteomes" id="UP000286220"/>
    </source>
</evidence>
<organism evidence="2 7">
    <name type="scientific">Agathobacter rectalis</name>
    <dbReference type="NCBI Taxonomy" id="39491"/>
    <lineage>
        <taxon>Bacteria</taxon>
        <taxon>Bacillati</taxon>
        <taxon>Bacillota</taxon>
        <taxon>Clostridia</taxon>
        <taxon>Lachnospirales</taxon>
        <taxon>Lachnospiraceae</taxon>
        <taxon>Agathobacter</taxon>
    </lineage>
</organism>
<protein>
    <recommendedName>
        <fullName evidence="1">Phage-Barnase-EndoU-ColicinE5/D-RelE like nuclease 4 domain-containing protein</fullName>
    </recommendedName>
</protein>
<evidence type="ECO:0000313" key="9">
    <source>
        <dbReference type="Proteomes" id="UP000284835"/>
    </source>
</evidence>
<evidence type="ECO:0000313" key="7">
    <source>
        <dbReference type="Proteomes" id="UP000095673"/>
    </source>
</evidence>
<evidence type="ECO:0000313" key="10">
    <source>
        <dbReference type="Proteomes" id="UP000285209"/>
    </source>
</evidence>
<dbReference type="OrthoDB" id="2053316at2"/>
<gene>
    <name evidence="6" type="ORF">DW001_16215</name>
    <name evidence="5" type="ORF">DW775_12975</name>
    <name evidence="4" type="ORF">DW912_03275</name>
    <name evidence="3" type="ORF">DXA03_15770</name>
    <name evidence="2" type="ORF">ERS852580_01644</name>
</gene>
<dbReference type="EMBL" id="CYXM01000006">
    <property type="protein sequence ID" value="CUN02495.1"/>
    <property type="molecule type" value="Genomic_DNA"/>
</dbReference>
<dbReference type="Proteomes" id="UP000284835">
    <property type="component" value="Unassembled WGS sequence"/>
</dbReference>
<evidence type="ECO:0000313" key="8">
    <source>
        <dbReference type="Proteomes" id="UP000266698"/>
    </source>
</evidence>
<evidence type="ECO:0000313" key="6">
    <source>
        <dbReference type="EMBL" id="RHL75105.1"/>
    </source>
</evidence>
<evidence type="ECO:0000259" key="1">
    <source>
        <dbReference type="Pfam" id="PF18813"/>
    </source>
</evidence>
<dbReference type="EMBL" id="QRPB01000034">
    <property type="protein sequence ID" value="RHL75105.1"/>
    <property type="molecule type" value="Genomic_DNA"/>
</dbReference>